<evidence type="ECO:0000313" key="3">
    <source>
        <dbReference type="Proteomes" id="UP000292447"/>
    </source>
</evidence>
<feature type="region of interest" description="Disordered" evidence="1">
    <location>
        <begin position="493"/>
        <end position="520"/>
    </location>
</feature>
<organism evidence="2 3">
    <name type="scientific">Metschnikowia aff. pulcherrima</name>
    <dbReference type="NCBI Taxonomy" id="2163413"/>
    <lineage>
        <taxon>Eukaryota</taxon>
        <taxon>Fungi</taxon>
        <taxon>Dikarya</taxon>
        <taxon>Ascomycota</taxon>
        <taxon>Saccharomycotina</taxon>
        <taxon>Pichiomycetes</taxon>
        <taxon>Metschnikowiaceae</taxon>
        <taxon>Metschnikowia</taxon>
    </lineage>
</organism>
<reference evidence="3" key="1">
    <citation type="submission" date="2019-03" db="EMBL/GenBank/DDBJ databases">
        <title>Snf2 controls pulcherriminic acid biosynthesis and connects pigmentation and antifungal activity of the yeast Metschnikowia pulcherrima.</title>
        <authorList>
            <person name="Gore-Lloyd D."/>
            <person name="Sumann I."/>
            <person name="Brachmann A.O."/>
            <person name="Schneeberger K."/>
            <person name="Ortiz-Merino R.A."/>
            <person name="Moreno-Beltran M."/>
            <person name="Schlaefli M."/>
            <person name="Kirner P."/>
            <person name="Santos Kron A."/>
            <person name="Wolfe K.H."/>
            <person name="Piel J."/>
            <person name="Ahrens C.H."/>
            <person name="Henk D."/>
            <person name="Freimoser F.M."/>
        </authorList>
    </citation>
    <scope>NUCLEOTIDE SEQUENCE [LARGE SCALE GENOMIC DNA]</scope>
    <source>
        <strain evidence="3">APC 1.2</strain>
    </source>
</reference>
<gene>
    <name evidence="2" type="ORF">METSCH_D00520</name>
</gene>
<dbReference type="AlphaFoldDB" id="A0A4V1AEF1"/>
<dbReference type="EMBL" id="CP034459">
    <property type="protein sequence ID" value="QBM88993.1"/>
    <property type="molecule type" value="Genomic_DNA"/>
</dbReference>
<dbReference type="Proteomes" id="UP000292447">
    <property type="component" value="Chromosome IV"/>
</dbReference>
<sequence length="563" mass="63528">MSKLDSLLGMVDSISARSDKLVNTLNDSNAIISQIMEMNTTISKYDTEIDNMSQLVTKNNVFLAEFQKLYEKSFFLESNFGLNDCYTNDTSFGNLYAEYDYLWNEFQAENSRKMPETSKESPEVPALIPEGEGTQDRKVKNTISISNLNLKPLRCKESKVSKQKSRYRLSEAYTLNPLQGFPNREVLGSSTNTNYSNVMMALDTERHEEISFYSKTSVAGLPISAIDDLSRTPKFLETDQGDHVEDFDQASLPLLFKALHTVQFGTTDEAETADLESHLPASQFEDFDNFHHFLRRSRINLKETFPVMERARSHDSVLTLVENSDLSLSQRKFHNPADMIYTQKKSISSKPTVEAIYSERFDAESKFKEHSAMLLAKQDSSTHTEVVATTPKKNQNFDLFRLMNSPLGSPRGFERPTTPSKSMTDATTTSSRIITSRRKSVDLFLKSLASSFMSLVNTSSSLPKHAYSDTKAPKMNGTQSPPEKIKRLKRDIKNPIASTNDTKSKRLPPTERNLANEGGSLLPISANKARLVKNRETTVPKKPTLRRLSQSLLTDALNESLMF</sequence>
<evidence type="ECO:0000313" key="2">
    <source>
        <dbReference type="EMBL" id="QBM88993.1"/>
    </source>
</evidence>
<protein>
    <submittedName>
        <fullName evidence="2">Uncharacterized protein</fullName>
    </submittedName>
</protein>
<proteinExistence type="predicted"/>
<accession>A0A4V1AEF1</accession>
<evidence type="ECO:0000256" key="1">
    <source>
        <dbReference type="SAM" id="MobiDB-lite"/>
    </source>
</evidence>
<feature type="compositionally biased region" description="Polar residues" evidence="1">
    <location>
        <begin position="417"/>
        <end position="426"/>
    </location>
</feature>
<name>A0A4V1AEF1_9ASCO</name>
<keyword evidence="3" id="KW-1185">Reference proteome</keyword>
<feature type="region of interest" description="Disordered" evidence="1">
    <location>
        <begin position="408"/>
        <end position="432"/>
    </location>
</feature>